<feature type="region of interest" description="Disordered" evidence="1">
    <location>
        <begin position="81"/>
        <end position="109"/>
    </location>
</feature>
<accession>A0AA38FBB5</accession>
<feature type="non-terminal residue" evidence="2">
    <location>
        <position position="1"/>
    </location>
</feature>
<sequence>ILMHKEKQALVYQRRNQTPKKGTMDEHDQRAPRTDKLSFIQEVITRSQRELQQTIRESQREMRDALIGSIMDLSKVFNGHDISANQGATNNGEGSSSGPRKTSIKPPPQIFRAKFLKKEEQPIELDPSSDVEDIEAWGEEYAAAMKDPKPVLSEFFFFFF</sequence>
<proteinExistence type="predicted"/>
<name>A0AA38FBB5_TAXCH</name>
<comment type="caution">
    <text evidence="2">The sequence shown here is derived from an EMBL/GenBank/DDBJ whole genome shotgun (WGS) entry which is preliminary data.</text>
</comment>
<evidence type="ECO:0000313" key="2">
    <source>
        <dbReference type="EMBL" id="KAH9299574.1"/>
    </source>
</evidence>
<protein>
    <submittedName>
        <fullName evidence="2">Uncharacterized protein</fullName>
    </submittedName>
</protein>
<dbReference type="EMBL" id="JAHRHJ020000010">
    <property type="protein sequence ID" value="KAH9299574.1"/>
    <property type="molecule type" value="Genomic_DNA"/>
</dbReference>
<feature type="compositionally biased region" description="Polar residues" evidence="1">
    <location>
        <begin position="83"/>
        <end position="100"/>
    </location>
</feature>
<evidence type="ECO:0000256" key="1">
    <source>
        <dbReference type="SAM" id="MobiDB-lite"/>
    </source>
</evidence>
<keyword evidence="3" id="KW-1185">Reference proteome</keyword>
<dbReference type="AlphaFoldDB" id="A0AA38FBB5"/>
<reference evidence="2 3" key="1">
    <citation type="journal article" date="2021" name="Nat. Plants">
        <title>The Taxus genome provides insights into paclitaxel biosynthesis.</title>
        <authorList>
            <person name="Xiong X."/>
            <person name="Gou J."/>
            <person name="Liao Q."/>
            <person name="Li Y."/>
            <person name="Zhou Q."/>
            <person name="Bi G."/>
            <person name="Li C."/>
            <person name="Du R."/>
            <person name="Wang X."/>
            <person name="Sun T."/>
            <person name="Guo L."/>
            <person name="Liang H."/>
            <person name="Lu P."/>
            <person name="Wu Y."/>
            <person name="Zhang Z."/>
            <person name="Ro D.K."/>
            <person name="Shang Y."/>
            <person name="Huang S."/>
            <person name="Yan J."/>
        </authorList>
    </citation>
    <scope>NUCLEOTIDE SEQUENCE [LARGE SCALE GENOMIC DNA]</scope>
    <source>
        <strain evidence="2">Ta-2019</strain>
    </source>
</reference>
<gene>
    <name evidence="2" type="ORF">KI387_031256</name>
</gene>
<evidence type="ECO:0000313" key="3">
    <source>
        <dbReference type="Proteomes" id="UP000824469"/>
    </source>
</evidence>
<dbReference type="Proteomes" id="UP000824469">
    <property type="component" value="Unassembled WGS sequence"/>
</dbReference>
<organism evidence="2 3">
    <name type="scientific">Taxus chinensis</name>
    <name type="common">Chinese yew</name>
    <name type="synonym">Taxus wallichiana var. chinensis</name>
    <dbReference type="NCBI Taxonomy" id="29808"/>
    <lineage>
        <taxon>Eukaryota</taxon>
        <taxon>Viridiplantae</taxon>
        <taxon>Streptophyta</taxon>
        <taxon>Embryophyta</taxon>
        <taxon>Tracheophyta</taxon>
        <taxon>Spermatophyta</taxon>
        <taxon>Pinopsida</taxon>
        <taxon>Pinidae</taxon>
        <taxon>Conifers II</taxon>
        <taxon>Cupressales</taxon>
        <taxon>Taxaceae</taxon>
        <taxon>Taxus</taxon>
    </lineage>
</organism>